<dbReference type="Proteomes" id="UP000230008">
    <property type="component" value="Chromosome"/>
</dbReference>
<dbReference type="RefSeq" id="WP_202820526.1">
    <property type="nucleotide sequence ID" value="NZ_CADIJJ010000051.1"/>
</dbReference>
<proteinExistence type="predicted"/>
<reference evidence="2" key="2">
    <citation type="submission" date="2017-11" db="EMBL/GenBank/DDBJ databases">
        <title>PacBio sequencing of new strain of the secondary endosymbiont Candidatus Hamiltonella defensa.</title>
        <authorList>
            <person name="Strand M.R."/>
            <person name="Oliver K."/>
        </authorList>
    </citation>
    <scope>NUCLEOTIDE SEQUENCE [LARGE SCALE GENOMIC DNA]</scope>
    <source>
        <strain evidence="2">A2C</strain>
    </source>
</reference>
<gene>
    <name evidence="1" type="ORF">BJP41_08580</name>
</gene>
<name>A0A2D3T999_9ENTR</name>
<reference evidence="2" key="1">
    <citation type="submission" date="2016-10" db="EMBL/GenBank/DDBJ databases">
        <authorList>
            <person name="Chevignon G."/>
        </authorList>
    </citation>
    <scope>NUCLEOTIDE SEQUENCE [LARGE SCALE GENOMIC DNA]</scope>
    <source>
        <strain evidence="2">A2C</strain>
    </source>
</reference>
<dbReference type="AlphaFoldDB" id="A0A2D3T999"/>
<evidence type="ECO:0008006" key="3">
    <source>
        <dbReference type="Google" id="ProtNLM"/>
    </source>
</evidence>
<organism evidence="1 2">
    <name type="scientific">Candidatus Williamhamiltonella defendens</name>
    <dbReference type="NCBI Taxonomy" id="138072"/>
    <lineage>
        <taxon>Bacteria</taxon>
        <taxon>Pseudomonadati</taxon>
        <taxon>Pseudomonadota</taxon>
        <taxon>Gammaproteobacteria</taxon>
        <taxon>Enterobacterales</taxon>
        <taxon>Enterobacteriaceae</taxon>
        <taxon>aphid secondary symbionts</taxon>
        <taxon>Candidatus Williamhamiltonella</taxon>
    </lineage>
</organism>
<accession>A0A2D3T999</accession>
<dbReference type="EMBL" id="CP017606">
    <property type="protein sequence ID" value="ATW30361.1"/>
    <property type="molecule type" value="Genomic_DNA"/>
</dbReference>
<protein>
    <recommendedName>
        <fullName evidence="3">Phage tail protein</fullName>
    </recommendedName>
</protein>
<sequence length="171" mass="18612">MTRLGGKVGAVAKSASGFLLYVKKGEAKTASGAFIRPIFLTPKEVTNWRVSLVERGAYASVKAKYRDNAQSKEMEVTTGDEKPAYIIRRLFKDEAEASKAARAQLENFERGKSTVSLQLPGNPLFMAEAPLHLSGFREGVNGAWVVETATYTFNRGGYSVSLDGTVKKQTA</sequence>
<evidence type="ECO:0000313" key="2">
    <source>
        <dbReference type="Proteomes" id="UP000230008"/>
    </source>
</evidence>
<evidence type="ECO:0000313" key="1">
    <source>
        <dbReference type="EMBL" id="ATW30361.1"/>
    </source>
</evidence>